<dbReference type="InterPro" id="IPR036291">
    <property type="entry name" value="NAD(P)-bd_dom_sf"/>
</dbReference>
<name>A0A8H3GP90_9AGAM</name>
<dbReference type="PANTHER" id="PTHR45458:SF3">
    <property type="entry name" value="CHAIN DEHYDROGENASE (ATSC), PUTATIVE-RELATED"/>
    <property type="match status" value="1"/>
</dbReference>
<dbReference type="InterPro" id="IPR052184">
    <property type="entry name" value="SDR_enzymes"/>
</dbReference>
<dbReference type="Gene3D" id="3.40.50.720">
    <property type="entry name" value="NAD(P)-binding Rossmann-like Domain"/>
    <property type="match status" value="1"/>
</dbReference>
<sequence length="248" mass="27950">MVVFVISGASYGLGLELVRQASHDDRNTVFALVKSAKAAERLAGFSSTRDNVHVYFESQEDRQAGYEIIARDMSRTVSCVDILLHNVAWLGDCPGMQNFPRSDHQPNQINDLQKFFSNHVLDTIQITNAFIPLFHRGSLKKVVTITSDQTFDSHSSGFDMGIAYAMVKAALGMAVLRYSAIPELQRKGLICATIECGPLDNSEQETQTDEHFEQIQKYVGEIFETMERLKRDYSGQCVKLRERDLITF</sequence>
<evidence type="ECO:0000313" key="2">
    <source>
        <dbReference type="Proteomes" id="UP000663843"/>
    </source>
</evidence>
<proteinExistence type="predicted"/>
<evidence type="ECO:0000313" key="1">
    <source>
        <dbReference type="EMBL" id="CAE6459606.1"/>
    </source>
</evidence>
<dbReference type="Pfam" id="PF00106">
    <property type="entry name" value="adh_short"/>
    <property type="match status" value="1"/>
</dbReference>
<dbReference type="SUPFAM" id="SSF51735">
    <property type="entry name" value="NAD(P)-binding Rossmann-fold domains"/>
    <property type="match status" value="1"/>
</dbReference>
<comment type="caution">
    <text evidence="1">The sequence shown here is derived from an EMBL/GenBank/DDBJ whole genome shotgun (WGS) entry which is preliminary data.</text>
</comment>
<reference evidence="1" key="1">
    <citation type="submission" date="2021-01" db="EMBL/GenBank/DDBJ databases">
        <authorList>
            <person name="Kaushik A."/>
        </authorList>
    </citation>
    <scope>NUCLEOTIDE SEQUENCE</scope>
    <source>
        <strain evidence="1">AG2-2IIIB</strain>
    </source>
</reference>
<dbReference type="EMBL" id="CAJMWT010002972">
    <property type="protein sequence ID" value="CAE6459606.1"/>
    <property type="molecule type" value="Genomic_DNA"/>
</dbReference>
<dbReference type="InterPro" id="IPR002347">
    <property type="entry name" value="SDR_fam"/>
</dbReference>
<dbReference type="PANTHER" id="PTHR45458">
    <property type="entry name" value="SHORT-CHAIN DEHYDROGENASE/REDUCTASE SDR"/>
    <property type="match status" value="1"/>
</dbReference>
<gene>
    <name evidence="1" type="ORF">RDB_LOCUS94949</name>
</gene>
<protein>
    <submittedName>
        <fullName evidence="1">Uncharacterized protein</fullName>
    </submittedName>
</protein>
<accession>A0A8H3GP90</accession>
<dbReference type="GO" id="GO:0016616">
    <property type="term" value="F:oxidoreductase activity, acting on the CH-OH group of donors, NAD or NADP as acceptor"/>
    <property type="evidence" value="ECO:0007669"/>
    <property type="project" value="TreeGrafter"/>
</dbReference>
<organism evidence="1 2">
    <name type="scientific">Rhizoctonia solani</name>
    <dbReference type="NCBI Taxonomy" id="456999"/>
    <lineage>
        <taxon>Eukaryota</taxon>
        <taxon>Fungi</taxon>
        <taxon>Dikarya</taxon>
        <taxon>Basidiomycota</taxon>
        <taxon>Agaricomycotina</taxon>
        <taxon>Agaricomycetes</taxon>
        <taxon>Cantharellales</taxon>
        <taxon>Ceratobasidiaceae</taxon>
        <taxon>Rhizoctonia</taxon>
    </lineage>
</organism>
<dbReference type="AlphaFoldDB" id="A0A8H3GP90"/>
<dbReference type="Proteomes" id="UP000663843">
    <property type="component" value="Unassembled WGS sequence"/>
</dbReference>